<feature type="domain" description="FAD-binding" evidence="6">
    <location>
        <begin position="21"/>
        <end position="367"/>
    </location>
</feature>
<evidence type="ECO:0000256" key="3">
    <source>
        <dbReference type="ARBA" id="ARBA00022827"/>
    </source>
</evidence>
<dbReference type="FunFam" id="3.50.50.60:FF:000115">
    <property type="entry name" value="Salicylate hydroxylase, putative"/>
    <property type="match status" value="1"/>
</dbReference>
<evidence type="ECO:0000256" key="2">
    <source>
        <dbReference type="ARBA" id="ARBA00022630"/>
    </source>
</evidence>
<dbReference type="InterPro" id="IPR050493">
    <property type="entry name" value="FAD-dep_Monooxygenase_BioMet"/>
</dbReference>
<keyword evidence="4" id="KW-0560">Oxidoreductase</keyword>
<dbReference type="EMBL" id="MU404351">
    <property type="protein sequence ID" value="KAI1616621.1"/>
    <property type="molecule type" value="Genomic_DNA"/>
</dbReference>
<keyword evidence="2" id="KW-0285">Flavoprotein</keyword>
<reference evidence="7" key="1">
    <citation type="journal article" date="2022" name="bioRxiv">
        <title>Deciphering the potential niche of two novel black yeast fungi from a biological soil crust based on their genomes, phenotypes, and melanin regulation.</title>
        <authorList>
            <consortium name="DOE Joint Genome Institute"/>
            <person name="Carr E.C."/>
            <person name="Barton Q."/>
            <person name="Grambo S."/>
            <person name="Sullivan M."/>
            <person name="Renfro C.M."/>
            <person name="Kuo A."/>
            <person name="Pangilinan J."/>
            <person name="Lipzen A."/>
            <person name="Keymanesh K."/>
            <person name="Savage E."/>
            <person name="Barry K."/>
            <person name="Grigoriev I.V."/>
            <person name="Riekhof W.R."/>
            <person name="Harris S.S."/>
        </authorList>
    </citation>
    <scope>NUCLEOTIDE SEQUENCE</scope>
    <source>
        <strain evidence="7">JF 03-4F</strain>
    </source>
</reference>
<dbReference type="AlphaFoldDB" id="A0AAN6E2C5"/>
<evidence type="ECO:0000313" key="8">
    <source>
        <dbReference type="Proteomes" id="UP001203852"/>
    </source>
</evidence>
<name>A0AAN6E2C5_9EURO</name>
<comment type="similarity">
    <text evidence="1">Belongs to the paxM FAD-dependent monooxygenase family.</text>
</comment>
<keyword evidence="5" id="KW-0503">Monooxygenase</keyword>
<proteinExistence type="inferred from homology"/>
<accession>A0AAN6E2C5</accession>
<keyword evidence="8" id="KW-1185">Reference proteome</keyword>
<comment type="caution">
    <text evidence="7">The sequence shown here is derived from an EMBL/GenBank/DDBJ whole genome shotgun (WGS) entry which is preliminary data.</text>
</comment>
<dbReference type="GO" id="GO:0004497">
    <property type="term" value="F:monooxygenase activity"/>
    <property type="evidence" value="ECO:0007669"/>
    <property type="project" value="UniProtKB-KW"/>
</dbReference>
<dbReference type="Pfam" id="PF01494">
    <property type="entry name" value="FAD_binding_3"/>
    <property type="match status" value="1"/>
</dbReference>
<keyword evidence="3" id="KW-0274">FAD</keyword>
<dbReference type="InterPro" id="IPR002938">
    <property type="entry name" value="FAD-bd"/>
</dbReference>
<evidence type="ECO:0000256" key="4">
    <source>
        <dbReference type="ARBA" id="ARBA00023002"/>
    </source>
</evidence>
<dbReference type="PRINTS" id="PR00420">
    <property type="entry name" value="RNGMNOXGNASE"/>
</dbReference>
<dbReference type="GO" id="GO:0071949">
    <property type="term" value="F:FAD binding"/>
    <property type="evidence" value="ECO:0007669"/>
    <property type="project" value="InterPro"/>
</dbReference>
<dbReference type="PANTHER" id="PTHR13789:SF307">
    <property type="entry name" value="HYDROXYLASE, PUTATIVE (AFU_ORTHOLOGUE AFUA_2G04330)-RELATED"/>
    <property type="match status" value="1"/>
</dbReference>
<dbReference type="SUPFAM" id="SSF51905">
    <property type="entry name" value="FAD/NAD(P)-binding domain"/>
    <property type="match status" value="1"/>
</dbReference>
<sequence length="441" mass="48526">MATSGEINREKQYAKAKVPLDVIIVGAGIGGLAAAVSLGKRGHNVHIIEFAPEIQEVGAGIQCAPNMLRLLDRWGAGKKVRDTGVQLGAIQICRWEGGKLLGSVPINQEHGEQFVVHRADLQMALLEQAVALPNVKLQTNARVDDVQFSPAAVKLSDGSWVKGDVVIAADGIKSLIRGKLLGDEKDVAIPTGDAVFRVVLTRDTLSKVPHLLPYIEEKRAIRWIGPNRHIIAYPVRNHEIYNMALAHPDRGRVDESWTTVTSKKNLLAEYEGWDPKLIEMFDLVPEGDVLEWKLCMHMPLIRWVKDSVALMGDSCHPMLPYVAQGAAQACEDAASLGVLLSSISSKDEVPLALKAYEKAQKARAEYIQQSCLSTRAALHLADGPEQEARDKKFQALSQGGDSDDKWNDPQTQQFLWGWDAEVKAEEAWRDMSADTSVQSRL</sequence>
<dbReference type="Proteomes" id="UP001203852">
    <property type="component" value="Unassembled WGS sequence"/>
</dbReference>
<dbReference type="Gene3D" id="3.50.50.60">
    <property type="entry name" value="FAD/NAD(P)-binding domain"/>
    <property type="match status" value="1"/>
</dbReference>
<evidence type="ECO:0000256" key="1">
    <source>
        <dbReference type="ARBA" id="ARBA00007992"/>
    </source>
</evidence>
<dbReference type="InterPro" id="IPR036188">
    <property type="entry name" value="FAD/NAD-bd_sf"/>
</dbReference>
<evidence type="ECO:0000313" key="7">
    <source>
        <dbReference type="EMBL" id="KAI1616621.1"/>
    </source>
</evidence>
<organism evidence="7 8">
    <name type="scientific">Exophiala viscosa</name>
    <dbReference type="NCBI Taxonomy" id="2486360"/>
    <lineage>
        <taxon>Eukaryota</taxon>
        <taxon>Fungi</taxon>
        <taxon>Dikarya</taxon>
        <taxon>Ascomycota</taxon>
        <taxon>Pezizomycotina</taxon>
        <taxon>Eurotiomycetes</taxon>
        <taxon>Chaetothyriomycetidae</taxon>
        <taxon>Chaetothyriales</taxon>
        <taxon>Herpotrichiellaceae</taxon>
        <taxon>Exophiala</taxon>
    </lineage>
</organism>
<evidence type="ECO:0000256" key="5">
    <source>
        <dbReference type="ARBA" id="ARBA00023033"/>
    </source>
</evidence>
<evidence type="ECO:0000259" key="6">
    <source>
        <dbReference type="Pfam" id="PF01494"/>
    </source>
</evidence>
<protein>
    <submittedName>
        <fullName evidence="7">Salicylate hydroxylase</fullName>
    </submittedName>
</protein>
<dbReference type="PANTHER" id="PTHR13789">
    <property type="entry name" value="MONOOXYGENASE"/>
    <property type="match status" value="1"/>
</dbReference>
<dbReference type="SUPFAM" id="SSF54373">
    <property type="entry name" value="FAD-linked reductases, C-terminal domain"/>
    <property type="match status" value="1"/>
</dbReference>
<gene>
    <name evidence="7" type="ORF">EDD36DRAFT_140970</name>
</gene>